<proteinExistence type="inferred from homology"/>
<protein>
    <recommendedName>
        <fullName evidence="8">Transcriptional repressor NrdR</fullName>
    </recommendedName>
</protein>
<dbReference type="GO" id="GO:0045892">
    <property type="term" value="P:negative regulation of DNA-templated transcription"/>
    <property type="evidence" value="ECO:0007669"/>
    <property type="project" value="UniProtKB-UniRule"/>
</dbReference>
<keyword evidence="3 8" id="KW-0862">Zinc</keyword>
<dbReference type="GO" id="GO:0005524">
    <property type="term" value="F:ATP binding"/>
    <property type="evidence" value="ECO:0007669"/>
    <property type="project" value="UniProtKB-UniRule"/>
</dbReference>
<organism evidence="11 12">
    <name type="scientific">Faecalibacterium hattorii</name>
    <dbReference type="NCBI Taxonomy" id="2935520"/>
    <lineage>
        <taxon>Bacteria</taxon>
        <taxon>Bacillati</taxon>
        <taxon>Bacillota</taxon>
        <taxon>Clostridia</taxon>
        <taxon>Eubacteriales</taxon>
        <taxon>Oscillospiraceae</taxon>
        <taxon>Faecalibacterium</taxon>
    </lineage>
</organism>
<accession>A0A173WL39</accession>
<dbReference type="AlphaFoldDB" id="A0A173WL39"/>
<dbReference type="HAMAP" id="MF_00440">
    <property type="entry name" value="NrdR"/>
    <property type="match status" value="1"/>
</dbReference>
<evidence type="ECO:0000313" key="12">
    <source>
        <dbReference type="Proteomes" id="UP000250429"/>
    </source>
</evidence>
<evidence type="ECO:0000256" key="9">
    <source>
        <dbReference type="SAM" id="MobiDB-lite"/>
    </source>
</evidence>
<comment type="caution">
    <text evidence="11">The sequence shown here is derived from an EMBL/GenBank/DDBJ whole genome shotgun (WGS) entry which is preliminary data.</text>
</comment>
<dbReference type="PANTHER" id="PTHR30455">
    <property type="entry name" value="TRANSCRIPTIONAL REPRESSOR NRDR"/>
    <property type="match status" value="1"/>
</dbReference>
<keyword evidence="8" id="KW-0479">Metal-binding</keyword>
<evidence type="ECO:0000256" key="4">
    <source>
        <dbReference type="ARBA" id="ARBA00022840"/>
    </source>
</evidence>
<keyword evidence="5 8" id="KW-0805">Transcription regulation</keyword>
<evidence type="ECO:0000256" key="1">
    <source>
        <dbReference type="ARBA" id="ARBA00022491"/>
    </source>
</evidence>
<comment type="function">
    <text evidence="8">Negatively regulates transcription of bacterial ribonucleotide reductase nrd genes and operons by binding to NrdR-boxes.</text>
</comment>
<reference evidence="11 12" key="1">
    <citation type="submission" date="2018-02" db="EMBL/GenBank/DDBJ databases">
        <title>Complete genome sequencing of Faecalibacterium prausnitzii strains isolated from the human gut.</title>
        <authorList>
            <person name="Fitzgerald B.C."/>
            <person name="Shkoporov A.N."/>
            <person name="Ross P.R."/>
            <person name="Hill C."/>
        </authorList>
    </citation>
    <scope>NUCLEOTIDE SEQUENCE [LARGE SCALE GENOMIC DNA]</scope>
    <source>
        <strain evidence="11 12">APC922/41-1</strain>
    </source>
</reference>
<evidence type="ECO:0000256" key="5">
    <source>
        <dbReference type="ARBA" id="ARBA00023015"/>
    </source>
</evidence>
<sequence length="153" mass="17973">MKCPYCGDEESKVIDSRPTEDGERIRRRRECLRCHMRFTTYEVVETVPLIVIKKDNSREPFDRQKLLNAMLRACAKRPVSFETLERAVSSIEQTLMSSYDREVTSVRIGELTMQELKQIDEVAYVRFASVYQQFADVESFFNELKKLMGNRSK</sequence>
<evidence type="ECO:0000256" key="2">
    <source>
        <dbReference type="ARBA" id="ARBA00022741"/>
    </source>
</evidence>
<dbReference type="PROSITE" id="PS51161">
    <property type="entry name" value="ATP_CONE"/>
    <property type="match status" value="1"/>
</dbReference>
<comment type="cofactor">
    <cofactor evidence="8">
        <name>Zn(2+)</name>
        <dbReference type="ChEBI" id="CHEBI:29105"/>
    </cofactor>
    <text evidence="8">Binds 1 zinc ion.</text>
</comment>
<evidence type="ECO:0000256" key="8">
    <source>
        <dbReference type="HAMAP-Rule" id="MF_00440"/>
    </source>
</evidence>
<dbReference type="PANTHER" id="PTHR30455:SF2">
    <property type="entry name" value="TRANSCRIPTIONAL REPRESSOR NRDR"/>
    <property type="match status" value="1"/>
</dbReference>
<evidence type="ECO:0000256" key="6">
    <source>
        <dbReference type="ARBA" id="ARBA00023125"/>
    </source>
</evidence>
<dbReference type="GO" id="GO:0008270">
    <property type="term" value="F:zinc ion binding"/>
    <property type="evidence" value="ECO:0007669"/>
    <property type="project" value="UniProtKB-UniRule"/>
</dbReference>
<gene>
    <name evidence="8" type="primary">nrdR</name>
    <name evidence="11" type="ORF">C4N23_00630</name>
</gene>
<feature type="region of interest" description="Disordered" evidence="9">
    <location>
        <begin position="1"/>
        <end position="21"/>
    </location>
</feature>
<dbReference type="InterPro" id="IPR055173">
    <property type="entry name" value="NrdR-like_N"/>
</dbReference>
<dbReference type="Pfam" id="PF03477">
    <property type="entry name" value="ATP-cone"/>
    <property type="match status" value="1"/>
</dbReference>
<keyword evidence="12" id="KW-1185">Reference proteome</keyword>
<keyword evidence="2 8" id="KW-0547">Nucleotide-binding</keyword>
<evidence type="ECO:0000256" key="3">
    <source>
        <dbReference type="ARBA" id="ARBA00022833"/>
    </source>
</evidence>
<feature type="compositionally biased region" description="Basic and acidic residues" evidence="9">
    <location>
        <begin position="9"/>
        <end position="21"/>
    </location>
</feature>
<feature type="zinc finger region" evidence="8">
    <location>
        <begin position="3"/>
        <end position="34"/>
    </location>
</feature>
<comment type="similarity">
    <text evidence="8">Belongs to the NrdR family.</text>
</comment>
<keyword evidence="7 8" id="KW-0804">Transcription</keyword>
<feature type="domain" description="ATP-cone" evidence="10">
    <location>
        <begin position="49"/>
        <end position="139"/>
    </location>
</feature>
<evidence type="ECO:0000256" key="7">
    <source>
        <dbReference type="ARBA" id="ARBA00023163"/>
    </source>
</evidence>
<dbReference type="EMBL" id="PRLC01000001">
    <property type="protein sequence ID" value="RAW63554.1"/>
    <property type="molecule type" value="Genomic_DNA"/>
</dbReference>
<keyword evidence="6 8" id="KW-0238">DNA-binding</keyword>
<dbReference type="InterPro" id="IPR003796">
    <property type="entry name" value="RNR_NrdR-like"/>
</dbReference>
<keyword evidence="8" id="KW-0863">Zinc-finger</keyword>
<dbReference type="OrthoDB" id="9807461at2"/>
<dbReference type="Pfam" id="PF22811">
    <property type="entry name" value="Zn_ribbon_NrdR"/>
    <property type="match status" value="1"/>
</dbReference>
<dbReference type="Proteomes" id="UP000250429">
    <property type="component" value="Unassembled WGS sequence"/>
</dbReference>
<dbReference type="NCBIfam" id="TIGR00244">
    <property type="entry name" value="transcriptional regulator NrdR"/>
    <property type="match status" value="1"/>
</dbReference>
<dbReference type="GO" id="GO:0003677">
    <property type="term" value="F:DNA binding"/>
    <property type="evidence" value="ECO:0007669"/>
    <property type="project" value="UniProtKB-KW"/>
</dbReference>
<evidence type="ECO:0000259" key="10">
    <source>
        <dbReference type="PROSITE" id="PS51161"/>
    </source>
</evidence>
<name>A0A173WL39_9FIRM</name>
<dbReference type="InterPro" id="IPR005144">
    <property type="entry name" value="ATP-cone_dom"/>
</dbReference>
<evidence type="ECO:0000313" key="11">
    <source>
        <dbReference type="EMBL" id="RAW63554.1"/>
    </source>
</evidence>
<dbReference type="RefSeq" id="WP_055188144.1">
    <property type="nucleotide sequence ID" value="NZ_JBLVPC010000169.1"/>
</dbReference>
<keyword evidence="4 8" id="KW-0067">ATP-binding</keyword>
<keyword evidence="1 8" id="KW-0678">Repressor</keyword>